<dbReference type="GO" id="GO:0008009">
    <property type="term" value="F:chemokine activity"/>
    <property type="evidence" value="ECO:0007669"/>
    <property type="project" value="InterPro"/>
</dbReference>
<protein>
    <recommendedName>
        <fullName evidence="4">Chemokine interleukin-8-like domain-containing protein</fullName>
    </recommendedName>
</protein>
<dbReference type="GeneTree" id="ENSGT01030000234769"/>
<sequence length="132" mass="14915">MDLRVAFVIVCLCALAITSTEAGIPKCCVRTRNINKHILMKVERLYEQRSNGACDISALILYIKGSKKPIYGMKNLFPIYLCVTFSKAGVFKRLCHTEDLLVVFFHRLCGGHCSVLHVAGFILYFVIRNIVM</sequence>
<feature type="chain" id="PRO_5017285584" description="Chemokine interleukin-8-like domain-containing protein" evidence="1">
    <location>
        <begin position="23"/>
        <end position="132"/>
    </location>
</feature>
<reference evidence="2" key="2">
    <citation type="submission" date="2025-09" db="UniProtKB">
        <authorList>
            <consortium name="Ensembl"/>
        </authorList>
    </citation>
    <scope>IDENTIFICATION</scope>
</reference>
<accession>A0A3B4TB62</accession>
<organism evidence="2 3">
    <name type="scientific">Seriola dumerili</name>
    <name type="common">Greater amberjack</name>
    <name type="synonym">Caranx dumerili</name>
    <dbReference type="NCBI Taxonomy" id="41447"/>
    <lineage>
        <taxon>Eukaryota</taxon>
        <taxon>Metazoa</taxon>
        <taxon>Chordata</taxon>
        <taxon>Craniata</taxon>
        <taxon>Vertebrata</taxon>
        <taxon>Euteleostomi</taxon>
        <taxon>Actinopterygii</taxon>
        <taxon>Neopterygii</taxon>
        <taxon>Teleostei</taxon>
        <taxon>Neoteleostei</taxon>
        <taxon>Acanthomorphata</taxon>
        <taxon>Carangaria</taxon>
        <taxon>Carangiformes</taxon>
        <taxon>Carangidae</taxon>
        <taxon>Seriola</taxon>
    </lineage>
</organism>
<proteinExistence type="predicted"/>
<evidence type="ECO:0000256" key="1">
    <source>
        <dbReference type="SAM" id="SignalP"/>
    </source>
</evidence>
<keyword evidence="3" id="KW-1185">Reference proteome</keyword>
<feature type="signal peptide" evidence="1">
    <location>
        <begin position="1"/>
        <end position="22"/>
    </location>
</feature>
<evidence type="ECO:0000313" key="2">
    <source>
        <dbReference type="Ensembl" id="ENSSDUP00000003341.1"/>
    </source>
</evidence>
<dbReference type="Gene3D" id="2.40.50.40">
    <property type="match status" value="1"/>
</dbReference>
<name>A0A3B4TB62_SERDU</name>
<evidence type="ECO:0008006" key="4">
    <source>
        <dbReference type="Google" id="ProtNLM"/>
    </source>
</evidence>
<evidence type="ECO:0000313" key="3">
    <source>
        <dbReference type="Proteomes" id="UP000261420"/>
    </source>
</evidence>
<dbReference type="Proteomes" id="UP000261420">
    <property type="component" value="Unplaced"/>
</dbReference>
<dbReference type="Ensembl" id="ENSSDUT00000003418.1">
    <property type="protein sequence ID" value="ENSSDUP00000003341.1"/>
    <property type="gene ID" value="ENSSDUG00000002524.1"/>
</dbReference>
<reference evidence="2" key="1">
    <citation type="submission" date="2025-08" db="UniProtKB">
        <authorList>
            <consortium name="Ensembl"/>
        </authorList>
    </citation>
    <scope>IDENTIFICATION</scope>
</reference>
<keyword evidence="1" id="KW-0732">Signal</keyword>
<dbReference type="GO" id="GO:0005576">
    <property type="term" value="C:extracellular region"/>
    <property type="evidence" value="ECO:0007669"/>
    <property type="project" value="InterPro"/>
</dbReference>
<dbReference type="AlphaFoldDB" id="A0A3B4TB62"/>
<dbReference type="SUPFAM" id="SSF54117">
    <property type="entry name" value="Interleukin 8-like chemokines"/>
    <property type="match status" value="1"/>
</dbReference>
<dbReference type="InterPro" id="IPR036048">
    <property type="entry name" value="Interleukin_8-like_sf"/>
</dbReference>
<dbReference type="GO" id="GO:0006955">
    <property type="term" value="P:immune response"/>
    <property type="evidence" value="ECO:0007669"/>
    <property type="project" value="InterPro"/>
</dbReference>